<dbReference type="PROSITE" id="PS00028">
    <property type="entry name" value="ZINC_FINGER_C2H2_1"/>
    <property type="match status" value="2"/>
</dbReference>
<feature type="region of interest" description="Disordered" evidence="8">
    <location>
        <begin position="220"/>
        <end position="304"/>
    </location>
</feature>
<evidence type="ECO:0000256" key="8">
    <source>
        <dbReference type="SAM" id="MobiDB-lite"/>
    </source>
</evidence>
<keyword evidence="6" id="KW-0539">Nucleus</keyword>
<comment type="caution">
    <text evidence="10">The sequence shown here is derived from an EMBL/GenBank/DDBJ whole genome shotgun (WGS) entry which is preliminary data.</text>
</comment>
<dbReference type="GO" id="GO:0000785">
    <property type="term" value="C:chromatin"/>
    <property type="evidence" value="ECO:0007669"/>
    <property type="project" value="TreeGrafter"/>
</dbReference>
<gene>
    <name evidence="10" type="ORF">I9W82_001252</name>
</gene>
<keyword evidence="2" id="KW-0479">Metal-binding</keyword>
<dbReference type="GO" id="GO:0005634">
    <property type="term" value="C:nucleus"/>
    <property type="evidence" value="ECO:0007669"/>
    <property type="project" value="UniProtKB-SubCell"/>
</dbReference>
<dbReference type="SUPFAM" id="SSF57667">
    <property type="entry name" value="beta-beta-alpha zinc fingers"/>
    <property type="match status" value="1"/>
</dbReference>
<reference evidence="10 11" key="1">
    <citation type="submission" date="2020-12" db="EMBL/GenBank/DDBJ databases">
        <title>Effect of drift, selection, and recombination on the evolution of hybrid genomes in Candida yeast pathogens.</title>
        <authorList>
            <person name="Mixao V."/>
            <person name="Ksiezopolska E."/>
            <person name="Saus E."/>
            <person name="Boekhout T."/>
            <person name="Gacser A."/>
            <person name="Gabaldon T."/>
        </authorList>
    </citation>
    <scope>NUCLEOTIDE SEQUENCE [LARGE SCALE GENOMIC DNA]</scope>
    <source>
        <strain evidence="10 11">BP57</strain>
    </source>
</reference>
<evidence type="ECO:0000256" key="5">
    <source>
        <dbReference type="ARBA" id="ARBA00022833"/>
    </source>
</evidence>
<evidence type="ECO:0000256" key="3">
    <source>
        <dbReference type="ARBA" id="ARBA00022737"/>
    </source>
</evidence>
<feature type="compositionally biased region" description="Polar residues" evidence="8">
    <location>
        <begin position="30"/>
        <end position="60"/>
    </location>
</feature>
<keyword evidence="11" id="KW-1185">Reference proteome</keyword>
<dbReference type="PROSITE" id="PS50157">
    <property type="entry name" value="ZINC_FINGER_C2H2_2"/>
    <property type="match status" value="2"/>
</dbReference>
<keyword evidence="4 7" id="KW-0863">Zinc-finger</keyword>
<feature type="domain" description="C2H2-type" evidence="9">
    <location>
        <begin position="339"/>
        <end position="368"/>
    </location>
</feature>
<dbReference type="InterPro" id="IPR036236">
    <property type="entry name" value="Znf_C2H2_sf"/>
</dbReference>
<dbReference type="PANTHER" id="PTHR14003:SF20">
    <property type="entry name" value="FINGER DOMAIN PROTEIN, PUTATIVE (AFU_ORTHOLOGUE AFUA_4G10380)-RELATED"/>
    <property type="match status" value="1"/>
</dbReference>
<evidence type="ECO:0000256" key="2">
    <source>
        <dbReference type="ARBA" id="ARBA00022723"/>
    </source>
</evidence>
<protein>
    <recommendedName>
        <fullName evidence="9">C2H2-type domain-containing protein</fullName>
    </recommendedName>
</protein>
<dbReference type="GO" id="GO:0008270">
    <property type="term" value="F:zinc ion binding"/>
    <property type="evidence" value="ECO:0007669"/>
    <property type="project" value="UniProtKB-KW"/>
</dbReference>
<evidence type="ECO:0000256" key="7">
    <source>
        <dbReference type="PROSITE-ProRule" id="PRU00042"/>
    </source>
</evidence>
<dbReference type="RefSeq" id="XP_067551274.1">
    <property type="nucleotide sequence ID" value="XM_067689978.1"/>
</dbReference>
<dbReference type="GO" id="GO:0000981">
    <property type="term" value="F:DNA-binding transcription factor activity, RNA polymerase II-specific"/>
    <property type="evidence" value="ECO:0007669"/>
    <property type="project" value="TreeGrafter"/>
</dbReference>
<dbReference type="Proteomes" id="UP000669133">
    <property type="component" value="Unassembled WGS sequence"/>
</dbReference>
<evidence type="ECO:0000259" key="9">
    <source>
        <dbReference type="PROSITE" id="PS50157"/>
    </source>
</evidence>
<name>A0A8H7ZI45_9ASCO</name>
<comment type="subcellular location">
    <subcellularLocation>
        <location evidence="1">Nucleus</location>
    </subcellularLocation>
</comment>
<dbReference type="FunFam" id="3.30.160.60:FF:001102">
    <property type="entry name" value="Transcription factor IIIA"/>
    <property type="match status" value="1"/>
</dbReference>
<dbReference type="SMART" id="SM00355">
    <property type="entry name" value="ZnF_C2H2"/>
    <property type="match status" value="2"/>
</dbReference>
<dbReference type="InterPro" id="IPR013087">
    <property type="entry name" value="Znf_C2H2_type"/>
</dbReference>
<evidence type="ECO:0000313" key="10">
    <source>
        <dbReference type="EMBL" id="KAG5422158.1"/>
    </source>
</evidence>
<dbReference type="Pfam" id="PF12874">
    <property type="entry name" value="zf-met"/>
    <property type="match status" value="1"/>
</dbReference>
<keyword evidence="5" id="KW-0862">Zinc</keyword>
<sequence length="524" mass="59239">MTSHSPPQFSPFQEAYFKDFVKNSDKDMTDSQNRTESTDQTSSTAINSQADTSTHNPQTFDRASSAFGITMPAQVQNNNFIAPSQEISPQLYSSMNLQSQQLQLQPIGVNLLQPHEVHQLQLQNPIGFQQQFAMTGENYNFQIQPFAQVPDVYIYGNVQPQRMNSITGASLYNHVAPLNGERTQGAEVQGNKRHQSYPSLPPMHLPHFVSTLQPMAQYQSVDEPVTSSSHVSFTPSASESSDSNVSQQQTARPQSQITTSSVDATTTDNNDPSASSSSSSPMTQPSRGKKMSHRKTSMNSYAMTPETALRNRCRICNKQFKRPSSLQTHYYSHTGEKIFKCPWQGCGKMFSVKSNMTRHYRLHERDTRRAQESEIQSRNWEIIKALGLSSNSSTVRQFFQPQSQPQQQQQLQFLQLQQPQTQMPMQMQMQPQFRLQVPPQPQQQLDAAPFVMSQTQPRDINQFDVLHRPQYQTYSPVSAQTSSSFKQVQYIPSPLVVDGNVENEQSKVPEFQTSPVQTIHSKVT</sequence>
<proteinExistence type="predicted"/>
<dbReference type="AlphaFoldDB" id="A0A8H7ZI45"/>
<dbReference type="GO" id="GO:0000978">
    <property type="term" value="F:RNA polymerase II cis-regulatory region sequence-specific DNA binding"/>
    <property type="evidence" value="ECO:0007669"/>
    <property type="project" value="TreeGrafter"/>
</dbReference>
<evidence type="ECO:0000256" key="1">
    <source>
        <dbReference type="ARBA" id="ARBA00004123"/>
    </source>
</evidence>
<dbReference type="GO" id="GO:0005667">
    <property type="term" value="C:transcription regulator complex"/>
    <property type="evidence" value="ECO:0007669"/>
    <property type="project" value="TreeGrafter"/>
</dbReference>
<dbReference type="GeneID" id="93649881"/>
<keyword evidence="3" id="KW-0677">Repeat</keyword>
<dbReference type="EMBL" id="JAEOAQ010000001">
    <property type="protein sequence ID" value="KAG5422158.1"/>
    <property type="molecule type" value="Genomic_DNA"/>
</dbReference>
<feature type="domain" description="C2H2-type" evidence="9">
    <location>
        <begin position="311"/>
        <end position="338"/>
    </location>
</feature>
<evidence type="ECO:0000256" key="6">
    <source>
        <dbReference type="ARBA" id="ARBA00023242"/>
    </source>
</evidence>
<organism evidence="10 11">
    <name type="scientific">Candida metapsilosis</name>
    <dbReference type="NCBI Taxonomy" id="273372"/>
    <lineage>
        <taxon>Eukaryota</taxon>
        <taxon>Fungi</taxon>
        <taxon>Dikarya</taxon>
        <taxon>Ascomycota</taxon>
        <taxon>Saccharomycotina</taxon>
        <taxon>Pichiomycetes</taxon>
        <taxon>Debaryomycetaceae</taxon>
        <taxon>Candida/Lodderomyces clade</taxon>
        <taxon>Candida</taxon>
    </lineage>
</organism>
<evidence type="ECO:0000313" key="11">
    <source>
        <dbReference type="Proteomes" id="UP000669133"/>
    </source>
</evidence>
<accession>A0A8H7ZI45</accession>
<dbReference type="OrthoDB" id="6077919at2759"/>
<feature type="region of interest" description="Disordered" evidence="8">
    <location>
        <begin position="183"/>
        <end position="206"/>
    </location>
</feature>
<feature type="region of interest" description="Disordered" evidence="8">
    <location>
        <begin position="21"/>
        <end position="60"/>
    </location>
</feature>
<dbReference type="Gene3D" id="3.30.160.60">
    <property type="entry name" value="Classic Zinc Finger"/>
    <property type="match status" value="2"/>
</dbReference>
<feature type="compositionally biased region" description="Polar residues" evidence="8">
    <location>
        <begin position="220"/>
        <end position="272"/>
    </location>
</feature>
<evidence type="ECO:0000256" key="4">
    <source>
        <dbReference type="ARBA" id="ARBA00022771"/>
    </source>
</evidence>
<dbReference type="Pfam" id="PF00096">
    <property type="entry name" value="zf-C2H2"/>
    <property type="match status" value="1"/>
</dbReference>
<feature type="compositionally biased region" description="Basic residues" evidence="8">
    <location>
        <begin position="287"/>
        <end position="296"/>
    </location>
</feature>
<dbReference type="PANTHER" id="PTHR14003">
    <property type="entry name" value="TRANSCRIPTIONAL REPRESSOR PROTEIN YY"/>
    <property type="match status" value="1"/>
</dbReference>